<dbReference type="PANTHER" id="PTHR45947">
    <property type="entry name" value="SULFOQUINOVOSYL TRANSFERASE SQD2"/>
    <property type="match status" value="1"/>
</dbReference>
<dbReference type="PANTHER" id="PTHR45947:SF3">
    <property type="entry name" value="SULFOQUINOVOSYL TRANSFERASE SQD2"/>
    <property type="match status" value="1"/>
</dbReference>
<evidence type="ECO:0000313" key="3">
    <source>
        <dbReference type="Proteomes" id="UP001207408"/>
    </source>
</evidence>
<dbReference type="Gene3D" id="3.40.50.2000">
    <property type="entry name" value="Glycogen Phosphorylase B"/>
    <property type="match status" value="2"/>
</dbReference>
<evidence type="ECO:0000259" key="1">
    <source>
        <dbReference type="Pfam" id="PF00534"/>
    </source>
</evidence>
<reference evidence="2" key="1">
    <citation type="submission" date="2022-10" db="EMBL/GenBank/DDBJ databases">
        <authorList>
            <person name="Yu W.X."/>
        </authorList>
    </citation>
    <scope>NUCLEOTIDE SEQUENCE</scope>
    <source>
        <strain evidence="2">D04</strain>
    </source>
</reference>
<dbReference type="CDD" id="cd03801">
    <property type="entry name" value="GT4_PimA-like"/>
    <property type="match status" value="1"/>
</dbReference>
<dbReference type="AlphaFoldDB" id="A0AAE3SI70"/>
<dbReference type="SUPFAM" id="SSF53756">
    <property type="entry name" value="UDP-Glycosyltransferase/glycogen phosphorylase"/>
    <property type="match status" value="1"/>
</dbReference>
<dbReference type="RefSeq" id="WP_301197366.1">
    <property type="nucleotide sequence ID" value="NZ_JAPDPI010000001.1"/>
</dbReference>
<dbReference type="Pfam" id="PF00534">
    <property type="entry name" value="Glycos_transf_1"/>
    <property type="match status" value="1"/>
</dbReference>
<accession>A0AAE3SI70</accession>
<sequence>MRNRRFLYLYREINPYNIPVLKEIVKLGYEVICVHETKKKLVPYQVPDLKNVVFYERKDFDQRAINRMVLEFNPHIAYVSDITIPMYNKAAKLLRKENGISVIMGFDTQWRGGKQWANVLTAGFRHRKYFSHVLIAGMRQYEYAKRLGYKNNQILWPMNSADIDTFLKVPIEFEKFNGPRKFLYVGRFAEAKGLKYLIKAWSEIENKNGATLTLVGNGPLRAQIESYKDITIREFMSQDELSKLAEESSCFILPSIFEPWALVIHEFAASGLPLIVTNACGAASHFLINNYNGFLVNPHSSDELKKAIEKVIYSSDEKLFELAERSRALSKSISPIMVASAISSVDLTCS</sequence>
<dbReference type="GO" id="GO:0016757">
    <property type="term" value="F:glycosyltransferase activity"/>
    <property type="evidence" value="ECO:0007669"/>
    <property type="project" value="InterPro"/>
</dbReference>
<gene>
    <name evidence="2" type="ORF">OM074_00830</name>
</gene>
<feature type="domain" description="Glycosyl transferase family 1" evidence="1">
    <location>
        <begin position="174"/>
        <end position="318"/>
    </location>
</feature>
<evidence type="ECO:0000313" key="2">
    <source>
        <dbReference type="EMBL" id="MCW3804143.1"/>
    </source>
</evidence>
<comment type="caution">
    <text evidence="2">The sequence shown here is derived from an EMBL/GenBank/DDBJ whole genome shotgun (WGS) entry which is preliminary data.</text>
</comment>
<protein>
    <submittedName>
        <fullName evidence="2">Glycosyltransferase family 4 protein</fullName>
    </submittedName>
</protein>
<dbReference type="EMBL" id="JAPDPI010000001">
    <property type="protein sequence ID" value="MCW3804143.1"/>
    <property type="molecule type" value="Genomic_DNA"/>
</dbReference>
<dbReference type="Proteomes" id="UP001207408">
    <property type="component" value="Unassembled WGS sequence"/>
</dbReference>
<name>A0AAE3SI70_9BACT</name>
<organism evidence="2 3">
    <name type="scientific">Plebeiibacterium marinum</name>
    <dbReference type="NCBI Taxonomy" id="2992111"/>
    <lineage>
        <taxon>Bacteria</taxon>
        <taxon>Pseudomonadati</taxon>
        <taxon>Bacteroidota</taxon>
        <taxon>Bacteroidia</taxon>
        <taxon>Marinilabiliales</taxon>
        <taxon>Marinilabiliaceae</taxon>
        <taxon>Plebeiibacterium</taxon>
    </lineage>
</organism>
<keyword evidence="3" id="KW-1185">Reference proteome</keyword>
<dbReference type="InterPro" id="IPR001296">
    <property type="entry name" value="Glyco_trans_1"/>
</dbReference>
<dbReference type="InterPro" id="IPR050194">
    <property type="entry name" value="Glycosyltransferase_grp1"/>
</dbReference>
<proteinExistence type="predicted"/>